<dbReference type="Proteomes" id="UP000076480">
    <property type="component" value="Unassembled WGS sequence"/>
</dbReference>
<dbReference type="PROSITE" id="PS00356">
    <property type="entry name" value="HTH_LACI_1"/>
    <property type="match status" value="1"/>
</dbReference>
<evidence type="ECO:0000256" key="1">
    <source>
        <dbReference type="ARBA" id="ARBA00023015"/>
    </source>
</evidence>
<dbReference type="RefSeq" id="WP_056996889.1">
    <property type="nucleotide sequence ID" value="NZ_JYDC01000103.1"/>
</dbReference>
<keyword evidence="1" id="KW-0805">Transcription regulation</keyword>
<dbReference type="AlphaFoldDB" id="A0A166FVU8"/>
<dbReference type="SUPFAM" id="SSF46689">
    <property type="entry name" value="Homeodomain-like"/>
    <property type="match status" value="1"/>
</dbReference>
<evidence type="ECO:0000259" key="5">
    <source>
        <dbReference type="PROSITE" id="PS51071"/>
    </source>
</evidence>
<dbReference type="Pfam" id="PF01418">
    <property type="entry name" value="HTH_6"/>
    <property type="match status" value="1"/>
</dbReference>
<feature type="domain" description="HTH rpiR-type" evidence="5">
    <location>
        <begin position="5"/>
        <end position="81"/>
    </location>
</feature>
<dbReference type="InterPro" id="IPR035472">
    <property type="entry name" value="RpiR-like_SIS"/>
</dbReference>
<evidence type="ECO:0000259" key="6">
    <source>
        <dbReference type="PROSITE" id="PS51464"/>
    </source>
</evidence>
<protein>
    <submittedName>
        <fullName evidence="7">RpiR family transcriptional regulator</fullName>
    </submittedName>
</protein>
<dbReference type="SUPFAM" id="SSF53697">
    <property type="entry name" value="SIS domain"/>
    <property type="match status" value="1"/>
</dbReference>
<proteinExistence type="predicted"/>
<dbReference type="Gene3D" id="3.40.50.10490">
    <property type="entry name" value="Glucose-6-phosphate isomerase like protein, domain 1"/>
    <property type="match status" value="1"/>
</dbReference>
<evidence type="ECO:0000313" key="8">
    <source>
        <dbReference type="Proteomes" id="UP000076480"/>
    </source>
</evidence>
<keyword evidence="2" id="KW-0238">DNA-binding</keyword>
<keyword evidence="4" id="KW-0175">Coiled coil</keyword>
<keyword evidence="3" id="KW-0804">Transcription</keyword>
<evidence type="ECO:0000256" key="4">
    <source>
        <dbReference type="SAM" id="Coils"/>
    </source>
</evidence>
<evidence type="ECO:0000256" key="3">
    <source>
        <dbReference type="ARBA" id="ARBA00023163"/>
    </source>
</evidence>
<comment type="caution">
    <text evidence="7">The sequence shown here is derived from an EMBL/GenBank/DDBJ whole genome shotgun (WGS) entry which is preliminary data.</text>
</comment>
<feature type="domain" description="SIS" evidence="6">
    <location>
        <begin position="117"/>
        <end position="257"/>
    </location>
</feature>
<dbReference type="GO" id="GO:0097367">
    <property type="term" value="F:carbohydrate derivative binding"/>
    <property type="evidence" value="ECO:0007669"/>
    <property type="project" value="InterPro"/>
</dbReference>
<dbReference type="InterPro" id="IPR046348">
    <property type="entry name" value="SIS_dom_sf"/>
</dbReference>
<dbReference type="GO" id="GO:0003677">
    <property type="term" value="F:DNA binding"/>
    <property type="evidence" value="ECO:0007669"/>
    <property type="project" value="UniProtKB-KW"/>
</dbReference>
<dbReference type="InterPro" id="IPR047640">
    <property type="entry name" value="RpiR-like"/>
</dbReference>
<name>A0A166FVU8_SECCO</name>
<feature type="coiled-coil region" evidence="4">
    <location>
        <begin position="1"/>
        <end position="28"/>
    </location>
</feature>
<dbReference type="GO" id="GO:1901135">
    <property type="term" value="P:carbohydrate derivative metabolic process"/>
    <property type="evidence" value="ECO:0007669"/>
    <property type="project" value="InterPro"/>
</dbReference>
<dbReference type="Pfam" id="PF01380">
    <property type="entry name" value="SIS"/>
    <property type="match status" value="1"/>
</dbReference>
<reference evidence="7 8" key="1">
    <citation type="submission" date="2015-02" db="EMBL/GenBank/DDBJ databases">
        <title>Draft genome sequence of Lactobacillus collinoides CUPV2371 isolated from a natural cider, the first genome sequence of a strain of this species.</title>
        <authorList>
            <person name="Puertas A.I."/>
            <person name="Spano G."/>
            <person name="Capozzi V."/>
            <person name="Lamontanara A."/>
            <person name="Orru L."/>
            <person name="Duenas M.T."/>
        </authorList>
    </citation>
    <scope>NUCLEOTIDE SEQUENCE [LARGE SCALE GENOMIC DNA]</scope>
    <source>
        <strain evidence="7 8">237</strain>
    </source>
</reference>
<dbReference type="PROSITE" id="PS51071">
    <property type="entry name" value="HTH_RPIR"/>
    <property type="match status" value="1"/>
</dbReference>
<dbReference type="PROSITE" id="PS51464">
    <property type="entry name" value="SIS"/>
    <property type="match status" value="1"/>
</dbReference>
<dbReference type="GO" id="GO:0003700">
    <property type="term" value="F:DNA-binding transcription factor activity"/>
    <property type="evidence" value="ECO:0007669"/>
    <property type="project" value="InterPro"/>
</dbReference>
<dbReference type="PATRIC" id="fig|33960.6.peg.101"/>
<keyword evidence="8" id="KW-1185">Reference proteome</keyword>
<dbReference type="InterPro" id="IPR001347">
    <property type="entry name" value="SIS_dom"/>
</dbReference>
<dbReference type="Gene3D" id="1.10.10.10">
    <property type="entry name" value="Winged helix-like DNA-binding domain superfamily/Winged helix DNA-binding domain"/>
    <property type="match status" value="1"/>
</dbReference>
<gene>
    <name evidence="7" type="ORF">TY91_14750</name>
</gene>
<organism evidence="7 8">
    <name type="scientific">Secundilactobacillus collinoides</name>
    <name type="common">Lactobacillus collinoides</name>
    <dbReference type="NCBI Taxonomy" id="33960"/>
    <lineage>
        <taxon>Bacteria</taxon>
        <taxon>Bacillati</taxon>
        <taxon>Bacillota</taxon>
        <taxon>Bacilli</taxon>
        <taxon>Lactobacillales</taxon>
        <taxon>Lactobacillaceae</taxon>
        <taxon>Secundilactobacillus</taxon>
    </lineage>
</organism>
<dbReference type="PANTHER" id="PTHR30514">
    <property type="entry name" value="GLUCOKINASE"/>
    <property type="match status" value="1"/>
</dbReference>
<accession>A0A166FVU8</accession>
<dbReference type="CDD" id="cd05013">
    <property type="entry name" value="SIS_RpiR"/>
    <property type="match status" value="1"/>
</dbReference>
<dbReference type="InterPro" id="IPR009057">
    <property type="entry name" value="Homeodomain-like_sf"/>
</dbReference>
<dbReference type="PANTHER" id="PTHR30514:SF21">
    <property type="entry name" value="RPIR-FAMILY TRANSCRIPTIONAL REGULATOR"/>
    <property type="match status" value="1"/>
</dbReference>
<evidence type="ECO:0000313" key="7">
    <source>
        <dbReference type="EMBL" id="KZL35867.1"/>
    </source>
</evidence>
<evidence type="ECO:0000256" key="2">
    <source>
        <dbReference type="ARBA" id="ARBA00023125"/>
    </source>
</evidence>
<dbReference type="InterPro" id="IPR000281">
    <property type="entry name" value="HTH_RpiR"/>
</dbReference>
<dbReference type="EMBL" id="JYDC01000103">
    <property type="protein sequence ID" value="KZL35867.1"/>
    <property type="molecule type" value="Genomic_DNA"/>
</dbReference>
<dbReference type="InterPro" id="IPR036388">
    <property type="entry name" value="WH-like_DNA-bd_sf"/>
</dbReference>
<dbReference type="OrthoDB" id="1648815at2"/>
<sequence>MEDDTTLLDRMEAELAHLSRQERKIAMKVIQNPKQIQTMGIADLAKAVGVSSATVTRFVRRVGCADFSSFKVELALQIGEKHDMAQGSPTLNSVSEIYLHVLQSTWNQLNPKQLDEIVALIKKARRIYIYGLGSSGYSAQEMTQRLIRMGLAAFYTVDSHMMFINASVMSDLDLMIVLSSSGETKDVNDAVELAKKRGVTVVGLTGVADSTLTKLADVSILVKNSSVISDTRFVNSQFAAMFVLDNITTMLLKDDKYSQKMNETIQLIMERKYNQ</sequence>